<name>A0A9V1EF02_PANPR</name>
<keyword evidence="6" id="KW-0812">Transmembrane</keyword>
<comment type="similarity">
    <text evidence="2">Belongs to the FAM24 family.</text>
</comment>
<evidence type="ECO:0000256" key="6">
    <source>
        <dbReference type="SAM" id="Phobius"/>
    </source>
</evidence>
<comment type="subcellular location">
    <subcellularLocation>
        <location evidence="1">Secreted</location>
    </subcellularLocation>
</comment>
<evidence type="ECO:0000256" key="3">
    <source>
        <dbReference type="ARBA" id="ARBA00022525"/>
    </source>
</evidence>
<dbReference type="PANTHER" id="PTHR35860:SF1">
    <property type="entry name" value="PROTEIN FAM24A"/>
    <property type="match status" value="1"/>
</dbReference>
<reference evidence="8" key="1">
    <citation type="submission" date="2025-08" db="UniProtKB">
        <authorList>
            <consortium name="RefSeq"/>
        </authorList>
    </citation>
    <scope>IDENTIFICATION</scope>
    <source>
        <tissue evidence="8">Whole blood</tissue>
    </source>
</reference>
<evidence type="ECO:0000256" key="1">
    <source>
        <dbReference type="ARBA" id="ARBA00004613"/>
    </source>
</evidence>
<dbReference type="GO" id="GO:0005576">
    <property type="term" value="C:extracellular region"/>
    <property type="evidence" value="ECO:0007669"/>
    <property type="project" value="UniProtKB-SubCell"/>
</dbReference>
<keyword evidence="4" id="KW-0732">Signal</keyword>
<gene>
    <name evidence="8" type="primary">LOC109252319</name>
</gene>
<organism evidence="7 8">
    <name type="scientific">Panthera pardus</name>
    <name type="common">Leopard</name>
    <name type="synonym">Felis pardus</name>
    <dbReference type="NCBI Taxonomy" id="9691"/>
    <lineage>
        <taxon>Eukaryota</taxon>
        <taxon>Metazoa</taxon>
        <taxon>Chordata</taxon>
        <taxon>Craniata</taxon>
        <taxon>Vertebrata</taxon>
        <taxon>Euteleostomi</taxon>
        <taxon>Mammalia</taxon>
        <taxon>Eutheria</taxon>
        <taxon>Laurasiatheria</taxon>
        <taxon>Carnivora</taxon>
        <taxon>Feliformia</taxon>
        <taxon>Felidae</taxon>
        <taxon>Pantherinae</taxon>
        <taxon>Panthera</taxon>
    </lineage>
</organism>
<evidence type="ECO:0000256" key="5">
    <source>
        <dbReference type="SAM" id="MobiDB-lite"/>
    </source>
</evidence>
<dbReference type="GeneID" id="109252319"/>
<evidence type="ECO:0000313" key="7">
    <source>
        <dbReference type="Proteomes" id="UP001165780"/>
    </source>
</evidence>
<dbReference type="RefSeq" id="XP_019280263.2">
    <property type="nucleotide sequence ID" value="XM_019424718.2"/>
</dbReference>
<dbReference type="KEGG" id="ppad:109252319"/>
<evidence type="ECO:0000313" key="8">
    <source>
        <dbReference type="RefSeq" id="XP_019280263.2"/>
    </source>
</evidence>
<dbReference type="Proteomes" id="UP001165780">
    <property type="component" value="Unplaced"/>
</dbReference>
<keyword evidence="6" id="KW-0472">Membrane</keyword>
<dbReference type="AlphaFoldDB" id="A0A9V1EF02"/>
<keyword evidence="3" id="KW-0964">Secreted</keyword>
<dbReference type="PANTHER" id="PTHR35860">
    <property type="entry name" value="PROTEIN FAM24B"/>
    <property type="match status" value="1"/>
</dbReference>
<feature type="region of interest" description="Disordered" evidence="5">
    <location>
        <begin position="1"/>
        <end position="25"/>
    </location>
</feature>
<dbReference type="Pfam" id="PF15193">
    <property type="entry name" value="FAM24"/>
    <property type="match status" value="1"/>
</dbReference>
<accession>A0A9V1EF02</accession>
<evidence type="ECO:0000256" key="2">
    <source>
        <dbReference type="ARBA" id="ARBA00007386"/>
    </source>
</evidence>
<feature type="transmembrane region" description="Helical" evidence="6">
    <location>
        <begin position="146"/>
        <end position="171"/>
    </location>
</feature>
<sequence length="235" mass="25712">MLQPPAEAKPGTSLPPLAFPPEQTEVKKHSAFRLGRLQFQDQPLLVQWGKNQVPETRMRAPASFSNAVPNLPGKSSRTEHALRRPLGLRKELCAGAGRDWRERRRIFRRWSEEVAGGVDDGCLAAREGWSFEESPSSDKSTKVNTVIMFSIAGGILVAMLVLMAVVICLYYKVANALKCSKAPLCLALKNSPLDKVAAAAITSGSYPNLQCCDECSLYADFDSLPPCFCDVNEGL</sequence>
<protein>
    <submittedName>
        <fullName evidence="8">Uncharacterized protein LOC109252319</fullName>
    </submittedName>
</protein>
<keyword evidence="7" id="KW-1185">Reference proteome</keyword>
<dbReference type="InterPro" id="IPR028122">
    <property type="entry name" value="FAM24"/>
</dbReference>
<evidence type="ECO:0000256" key="4">
    <source>
        <dbReference type="ARBA" id="ARBA00022729"/>
    </source>
</evidence>
<keyword evidence="6" id="KW-1133">Transmembrane helix</keyword>
<proteinExistence type="inferred from homology"/>